<organism evidence="1 2">
    <name type="scientific">Elysia crispata</name>
    <name type="common">lettuce slug</name>
    <dbReference type="NCBI Taxonomy" id="231223"/>
    <lineage>
        <taxon>Eukaryota</taxon>
        <taxon>Metazoa</taxon>
        <taxon>Spiralia</taxon>
        <taxon>Lophotrochozoa</taxon>
        <taxon>Mollusca</taxon>
        <taxon>Gastropoda</taxon>
        <taxon>Heterobranchia</taxon>
        <taxon>Euthyneura</taxon>
        <taxon>Panpulmonata</taxon>
        <taxon>Sacoglossa</taxon>
        <taxon>Placobranchoidea</taxon>
        <taxon>Plakobranchidae</taxon>
        <taxon>Elysia</taxon>
    </lineage>
</organism>
<dbReference type="Proteomes" id="UP001283361">
    <property type="component" value="Unassembled WGS sequence"/>
</dbReference>
<evidence type="ECO:0000313" key="2">
    <source>
        <dbReference type="Proteomes" id="UP001283361"/>
    </source>
</evidence>
<comment type="caution">
    <text evidence="1">The sequence shown here is derived from an EMBL/GenBank/DDBJ whole genome shotgun (WGS) entry which is preliminary data.</text>
</comment>
<keyword evidence="2" id="KW-1185">Reference proteome</keyword>
<name>A0AAE1ANW4_9GAST</name>
<accession>A0AAE1ANW4</accession>
<reference evidence="1" key="1">
    <citation type="journal article" date="2023" name="G3 (Bethesda)">
        <title>A reference genome for the long-term kleptoplast-retaining sea slug Elysia crispata morphotype clarki.</title>
        <authorList>
            <person name="Eastman K.E."/>
            <person name="Pendleton A.L."/>
            <person name="Shaikh M.A."/>
            <person name="Suttiyut T."/>
            <person name="Ogas R."/>
            <person name="Tomko P."/>
            <person name="Gavelis G."/>
            <person name="Widhalm J.R."/>
            <person name="Wisecaver J.H."/>
        </authorList>
    </citation>
    <scope>NUCLEOTIDE SEQUENCE</scope>
    <source>
        <strain evidence="1">ECLA1</strain>
    </source>
</reference>
<proteinExistence type="predicted"/>
<dbReference type="AlphaFoldDB" id="A0AAE1ANW4"/>
<gene>
    <name evidence="1" type="ORF">RRG08_025018</name>
</gene>
<protein>
    <submittedName>
        <fullName evidence="1">Uncharacterized protein</fullName>
    </submittedName>
</protein>
<sequence>MRRDKDRVFFFLSPILGSISGLSSHLLPSTRPTDHVLWWGEVFIGIALNLDPDYNGKGENIFSTRYHCLRRI</sequence>
<evidence type="ECO:0000313" key="1">
    <source>
        <dbReference type="EMBL" id="KAK3791163.1"/>
    </source>
</evidence>
<dbReference type="EMBL" id="JAWDGP010001483">
    <property type="protein sequence ID" value="KAK3791163.1"/>
    <property type="molecule type" value="Genomic_DNA"/>
</dbReference>